<sequence length="398" mass="44208">MELIDENLISNIMKATYNAIRMCLVLLTAVTLFSCNKDVVTYDKIKKESEVSTAPPTITSITKVDRTTNLTEADLSQLVMIQGTNLSGLKSVKFNDVEADLKQAYVKTKEIVVPVPRLLPGDVTNKVTVTTALGTATADLKINVPALKVNGLYNEFALPGDTTTITGDNFDIYKITKEDAKVSFGGTQATVLSGDQKTLTIIVPASIPRAEAVVNLVTPELPDGLKMNYRHLGQIVNIQNKLWAGEQWQTNGGNLGDPKPINGTFSHIHGVSIGQWGWYDQIHGCNFPVTDADILNHLDQYDLKFELNTEKDHPLSQMFIKFSMRFSITYEWNLYDSGESLNTYGNWQTITLDAKKVMGQLYPNNDNFFYFAINPGVPVNLDFSISSMRLVKKEPIVK</sequence>
<dbReference type="InterPro" id="IPR002909">
    <property type="entry name" value="IPT_dom"/>
</dbReference>
<protein>
    <recommendedName>
        <fullName evidence="5">Surface glycan-binding protein B xyloglucan binding domain-containing protein</fullName>
    </recommendedName>
</protein>
<evidence type="ECO:0000259" key="2">
    <source>
        <dbReference type="Pfam" id="PF18329"/>
    </source>
</evidence>
<feature type="domain" description="Surface glycan-binding protein B xyloglucan binding" evidence="2">
    <location>
        <begin position="235"/>
        <end position="356"/>
    </location>
</feature>
<comment type="caution">
    <text evidence="3">The sequence shown here is derived from an EMBL/GenBank/DDBJ whole genome shotgun (WGS) entry which is preliminary data.</text>
</comment>
<evidence type="ECO:0000313" key="4">
    <source>
        <dbReference type="Proteomes" id="UP000264217"/>
    </source>
</evidence>
<dbReference type="GO" id="GO:0030247">
    <property type="term" value="F:polysaccharide binding"/>
    <property type="evidence" value="ECO:0007669"/>
    <property type="project" value="InterPro"/>
</dbReference>
<dbReference type="InterPro" id="IPR014756">
    <property type="entry name" value="Ig_E-set"/>
</dbReference>
<dbReference type="EMBL" id="QWDC01000007">
    <property type="protein sequence ID" value="RFZ89986.1"/>
    <property type="molecule type" value="Genomic_DNA"/>
</dbReference>
<gene>
    <name evidence="3" type="ORF">D0C36_23810</name>
</gene>
<keyword evidence="4" id="KW-1185">Reference proteome</keyword>
<dbReference type="InterPro" id="IPR013783">
    <property type="entry name" value="Ig-like_fold"/>
</dbReference>
<dbReference type="SUPFAM" id="SSF81296">
    <property type="entry name" value="E set domains"/>
    <property type="match status" value="2"/>
</dbReference>
<proteinExistence type="predicted"/>
<dbReference type="InterPro" id="IPR040475">
    <property type="entry name" value="SGBP_B_XBD"/>
</dbReference>
<dbReference type="AlphaFoldDB" id="A0A372NM11"/>
<feature type="domain" description="IPT/TIG" evidence="1">
    <location>
        <begin position="160"/>
        <end position="207"/>
    </location>
</feature>
<evidence type="ECO:0008006" key="5">
    <source>
        <dbReference type="Google" id="ProtNLM"/>
    </source>
</evidence>
<dbReference type="Pfam" id="PF01833">
    <property type="entry name" value="TIG"/>
    <property type="match status" value="1"/>
</dbReference>
<evidence type="ECO:0000313" key="3">
    <source>
        <dbReference type="EMBL" id="RFZ89986.1"/>
    </source>
</evidence>
<name>A0A372NM11_9SPHI</name>
<evidence type="ECO:0000259" key="1">
    <source>
        <dbReference type="Pfam" id="PF01833"/>
    </source>
</evidence>
<dbReference type="Pfam" id="PF18329">
    <property type="entry name" value="SGBP_B_XBD"/>
    <property type="match status" value="1"/>
</dbReference>
<organism evidence="3 4">
    <name type="scientific">Mucilaginibacter conchicola</name>
    <dbReference type="NCBI Taxonomy" id="2303333"/>
    <lineage>
        <taxon>Bacteria</taxon>
        <taxon>Pseudomonadati</taxon>
        <taxon>Bacteroidota</taxon>
        <taxon>Sphingobacteriia</taxon>
        <taxon>Sphingobacteriales</taxon>
        <taxon>Sphingobacteriaceae</taxon>
        <taxon>Mucilaginibacter</taxon>
    </lineage>
</organism>
<dbReference type="Gene3D" id="2.60.40.10">
    <property type="entry name" value="Immunoglobulins"/>
    <property type="match status" value="2"/>
</dbReference>
<reference evidence="3 4" key="1">
    <citation type="submission" date="2018-08" db="EMBL/GenBank/DDBJ databases">
        <title>Mucilaginibacter sp. MYSH2.</title>
        <authorList>
            <person name="Seo T."/>
        </authorList>
    </citation>
    <scope>NUCLEOTIDE SEQUENCE [LARGE SCALE GENOMIC DNA]</scope>
    <source>
        <strain evidence="3 4">MYSH2</strain>
    </source>
</reference>
<dbReference type="Proteomes" id="UP000264217">
    <property type="component" value="Unassembled WGS sequence"/>
</dbReference>
<accession>A0A372NM11</accession>